<dbReference type="SUPFAM" id="SSF52540">
    <property type="entry name" value="P-loop containing nucleoside triphosphate hydrolases"/>
    <property type="match status" value="1"/>
</dbReference>
<gene>
    <name evidence="7" type="primary">aroK</name>
    <name evidence="10" type="ORF">FKG95_12510</name>
</gene>
<evidence type="ECO:0000256" key="4">
    <source>
        <dbReference type="ARBA" id="ARBA00022777"/>
    </source>
</evidence>
<evidence type="ECO:0000259" key="9">
    <source>
        <dbReference type="PROSITE" id="PS50943"/>
    </source>
</evidence>
<evidence type="ECO:0000256" key="6">
    <source>
        <dbReference type="ARBA" id="ARBA00023141"/>
    </source>
</evidence>
<dbReference type="Pfam" id="PF01202">
    <property type="entry name" value="SKI"/>
    <property type="match status" value="1"/>
</dbReference>
<dbReference type="EMBL" id="VHSH01000004">
    <property type="protein sequence ID" value="TQV79546.1"/>
    <property type="molecule type" value="Genomic_DNA"/>
</dbReference>
<dbReference type="SUPFAM" id="SSF47413">
    <property type="entry name" value="lambda repressor-like DNA-binding domains"/>
    <property type="match status" value="1"/>
</dbReference>
<feature type="binding site" evidence="7">
    <location>
        <begin position="144"/>
        <end position="149"/>
    </location>
    <ligand>
        <name>ATP</name>
        <dbReference type="ChEBI" id="CHEBI:30616"/>
    </ligand>
</feature>
<feature type="binding site" evidence="7">
    <location>
        <position position="148"/>
    </location>
    <ligand>
        <name>Mg(2+)</name>
        <dbReference type="ChEBI" id="CHEBI:18420"/>
    </ligand>
</feature>
<dbReference type="GO" id="GO:0008652">
    <property type="term" value="P:amino acid biosynthetic process"/>
    <property type="evidence" value="ECO:0007669"/>
    <property type="project" value="UniProtKB-KW"/>
</dbReference>
<evidence type="ECO:0000313" key="10">
    <source>
        <dbReference type="EMBL" id="TQV79546.1"/>
    </source>
</evidence>
<keyword evidence="1 7" id="KW-0028">Amino-acid biosynthesis</keyword>
<dbReference type="CDD" id="cd00464">
    <property type="entry name" value="SK"/>
    <property type="match status" value="1"/>
</dbReference>
<keyword evidence="11" id="KW-1185">Reference proteome</keyword>
<dbReference type="AlphaFoldDB" id="A0A545TQP6"/>
<dbReference type="GO" id="GO:0009423">
    <property type="term" value="P:chorismate biosynthetic process"/>
    <property type="evidence" value="ECO:0007669"/>
    <property type="project" value="UniProtKB-UniRule"/>
</dbReference>
<dbReference type="HAMAP" id="MF_00109">
    <property type="entry name" value="Shikimate_kinase"/>
    <property type="match status" value="1"/>
</dbReference>
<comment type="cofactor">
    <cofactor evidence="7">
        <name>Mg(2+)</name>
        <dbReference type="ChEBI" id="CHEBI:18420"/>
    </cofactor>
    <text evidence="7">Binds 1 Mg(2+) ion per subunit.</text>
</comment>
<dbReference type="Pfam" id="PF01381">
    <property type="entry name" value="HTH_3"/>
    <property type="match status" value="1"/>
</dbReference>
<dbReference type="GO" id="GO:0009073">
    <property type="term" value="P:aromatic amino acid family biosynthetic process"/>
    <property type="evidence" value="ECO:0007669"/>
    <property type="project" value="UniProtKB-KW"/>
</dbReference>
<keyword evidence="4 7" id="KW-0418">Kinase</keyword>
<dbReference type="Gene3D" id="3.40.50.300">
    <property type="entry name" value="P-loop containing nucleotide triphosphate hydrolases"/>
    <property type="match status" value="1"/>
</dbReference>
<dbReference type="RefSeq" id="WP_142896723.1">
    <property type="nucleotide sequence ID" value="NZ_ML660055.1"/>
</dbReference>
<proteinExistence type="inferred from homology"/>
<dbReference type="PANTHER" id="PTHR21087">
    <property type="entry name" value="SHIKIMATE KINASE"/>
    <property type="match status" value="1"/>
</dbReference>
<dbReference type="InterPro" id="IPR000623">
    <property type="entry name" value="Shikimate_kinase/TSH1"/>
</dbReference>
<keyword evidence="6 7" id="KW-0057">Aromatic amino acid biosynthesis</keyword>
<feature type="binding site" evidence="7">
    <location>
        <position position="190"/>
    </location>
    <ligand>
        <name>substrate</name>
    </ligand>
</feature>
<dbReference type="PRINTS" id="PR01100">
    <property type="entry name" value="SHIKIMTKNASE"/>
</dbReference>
<dbReference type="Proteomes" id="UP000315252">
    <property type="component" value="Unassembled WGS sequence"/>
</dbReference>
<sequence length="309" mass="33923">MASDSDSLVTENDPPPSRLGSQDQGFLQEVGNRVRSARKRHGMSRKVLARESGVSERYLAQLETGSGNISILLLRQVAAATGMKLRDLVSESQEDAPEILSILELARRASPAQREDIINSLTGMLDQSGTNLKASRIALIGLRGAGKSTLGKLIAEDLKIPFIELNREIELDSGLAIAEIFALYGQDGYRRLEQRCLRSVIDRHSEVVLAVAGGIVAEANTYEMLLRSFHSVWLQARPEEHMERVRAQGDRRPMAGNPAAMNDLRSILESRQQLYANAEMTFNTSGKTVAQCRDELSGLLVSRVTGSHS</sequence>
<dbReference type="GO" id="GO:0005829">
    <property type="term" value="C:cytosol"/>
    <property type="evidence" value="ECO:0007669"/>
    <property type="project" value="TreeGrafter"/>
</dbReference>
<evidence type="ECO:0000256" key="5">
    <source>
        <dbReference type="ARBA" id="ARBA00022840"/>
    </source>
</evidence>
<dbReference type="InterPro" id="IPR031322">
    <property type="entry name" value="Shikimate/glucono_kinase"/>
</dbReference>
<dbReference type="OrthoDB" id="9800332at2"/>
<feature type="binding site" evidence="7">
    <location>
        <position position="213"/>
    </location>
    <ligand>
        <name>substrate</name>
    </ligand>
</feature>
<feature type="domain" description="HTH cro/C1-type" evidence="9">
    <location>
        <begin position="34"/>
        <end position="88"/>
    </location>
</feature>
<feature type="binding site" evidence="7">
    <location>
        <position position="271"/>
    </location>
    <ligand>
        <name>substrate</name>
    </ligand>
</feature>
<comment type="subcellular location">
    <subcellularLocation>
        <location evidence="7">Cytoplasm</location>
    </subcellularLocation>
</comment>
<keyword evidence="3 7" id="KW-0547">Nucleotide-binding</keyword>
<comment type="pathway">
    <text evidence="7">Metabolic intermediate biosynthesis; chorismate biosynthesis; chorismate from D-erythrose 4-phosphate and phosphoenolpyruvate: step 5/7.</text>
</comment>
<comment type="subunit">
    <text evidence="7">Monomer.</text>
</comment>
<dbReference type="InterPro" id="IPR027417">
    <property type="entry name" value="P-loop_NTPase"/>
</dbReference>
<evidence type="ECO:0000256" key="8">
    <source>
        <dbReference type="SAM" id="MobiDB-lite"/>
    </source>
</evidence>
<comment type="similarity">
    <text evidence="7">Belongs to the shikimate kinase family.</text>
</comment>
<protein>
    <recommendedName>
        <fullName evidence="7">Shikimate kinase</fullName>
        <shortName evidence="7">SK</shortName>
        <ecNumber evidence="7">2.7.1.71</ecNumber>
    </recommendedName>
</protein>
<dbReference type="InterPro" id="IPR001387">
    <property type="entry name" value="Cro/C1-type_HTH"/>
</dbReference>
<dbReference type="GO" id="GO:0004765">
    <property type="term" value="F:shikimate kinase activity"/>
    <property type="evidence" value="ECO:0007669"/>
    <property type="project" value="UniProtKB-UniRule"/>
</dbReference>
<organism evidence="10 11">
    <name type="scientific">Denitrobaculum tricleocarpae</name>
    <dbReference type="NCBI Taxonomy" id="2591009"/>
    <lineage>
        <taxon>Bacteria</taxon>
        <taxon>Pseudomonadati</taxon>
        <taxon>Pseudomonadota</taxon>
        <taxon>Alphaproteobacteria</taxon>
        <taxon>Rhodospirillales</taxon>
        <taxon>Rhodospirillaceae</taxon>
        <taxon>Denitrobaculum</taxon>
    </lineage>
</organism>
<feature type="binding site" evidence="7">
    <location>
        <position position="252"/>
    </location>
    <ligand>
        <name>ATP</name>
        <dbReference type="ChEBI" id="CHEBI:30616"/>
    </ligand>
</feature>
<feature type="compositionally biased region" description="Polar residues" evidence="8">
    <location>
        <begin position="1"/>
        <end position="10"/>
    </location>
</feature>
<dbReference type="GO" id="GO:0003677">
    <property type="term" value="F:DNA binding"/>
    <property type="evidence" value="ECO:0007669"/>
    <property type="project" value="InterPro"/>
</dbReference>
<dbReference type="PROSITE" id="PS50943">
    <property type="entry name" value="HTH_CROC1"/>
    <property type="match status" value="1"/>
</dbReference>
<dbReference type="GO" id="GO:0000287">
    <property type="term" value="F:magnesium ion binding"/>
    <property type="evidence" value="ECO:0007669"/>
    <property type="project" value="UniProtKB-UniRule"/>
</dbReference>
<accession>A0A545TQP6</accession>
<dbReference type="UniPathway" id="UPA00053">
    <property type="reaction ID" value="UER00088"/>
</dbReference>
<name>A0A545TQP6_9PROT</name>
<comment type="function">
    <text evidence="7">Catalyzes the specific phosphorylation of the 3-hydroxyl group of shikimic acid using ATP as a cosubstrate.</text>
</comment>
<keyword evidence="7" id="KW-0479">Metal-binding</keyword>
<dbReference type="NCBIfam" id="NF006015">
    <property type="entry name" value="PRK08154.1"/>
    <property type="match status" value="1"/>
</dbReference>
<reference evidence="10 11" key="1">
    <citation type="submission" date="2019-06" db="EMBL/GenBank/DDBJ databases">
        <title>Whole genome sequence for Rhodospirillaceae sp. R148.</title>
        <authorList>
            <person name="Wang G."/>
        </authorList>
    </citation>
    <scope>NUCLEOTIDE SEQUENCE [LARGE SCALE GENOMIC DNA]</scope>
    <source>
        <strain evidence="10 11">R148</strain>
    </source>
</reference>
<dbReference type="Gene3D" id="1.10.260.40">
    <property type="entry name" value="lambda repressor-like DNA-binding domains"/>
    <property type="match status" value="1"/>
</dbReference>
<dbReference type="EC" id="2.7.1.71" evidence="7"/>
<keyword evidence="2 7" id="KW-0808">Transferase</keyword>
<dbReference type="PANTHER" id="PTHR21087:SF16">
    <property type="entry name" value="SHIKIMATE KINASE 1, CHLOROPLASTIC"/>
    <property type="match status" value="1"/>
</dbReference>
<dbReference type="InterPro" id="IPR010982">
    <property type="entry name" value="Lambda_DNA-bd_dom_sf"/>
</dbReference>
<evidence type="ECO:0000256" key="3">
    <source>
        <dbReference type="ARBA" id="ARBA00022741"/>
    </source>
</evidence>
<dbReference type="SMART" id="SM00530">
    <property type="entry name" value="HTH_XRE"/>
    <property type="match status" value="1"/>
</dbReference>
<evidence type="ECO:0000256" key="7">
    <source>
        <dbReference type="HAMAP-Rule" id="MF_00109"/>
    </source>
</evidence>
<keyword evidence="5 7" id="KW-0067">ATP-binding</keyword>
<evidence type="ECO:0000256" key="1">
    <source>
        <dbReference type="ARBA" id="ARBA00022605"/>
    </source>
</evidence>
<keyword evidence="7" id="KW-0460">Magnesium</keyword>
<dbReference type="GO" id="GO:0005524">
    <property type="term" value="F:ATP binding"/>
    <property type="evidence" value="ECO:0007669"/>
    <property type="project" value="UniProtKB-UniRule"/>
</dbReference>
<evidence type="ECO:0000313" key="11">
    <source>
        <dbReference type="Proteomes" id="UP000315252"/>
    </source>
</evidence>
<keyword evidence="7" id="KW-0963">Cytoplasm</keyword>
<feature type="region of interest" description="Disordered" evidence="8">
    <location>
        <begin position="1"/>
        <end position="24"/>
    </location>
</feature>
<comment type="catalytic activity">
    <reaction evidence="7">
        <text>shikimate + ATP = 3-phosphoshikimate + ADP + H(+)</text>
        <dbReference type="Rhea" id="RHEA:13121"/>
        <dbReference type="ChEBI" id="CHEBI:15378"/>
        <dbReference type="ChEBI" id="CHEBI:30616"/>
        <dbReference type="ChEBI" id="CHEBI:36208"/>
        <dbReference type="ChEBI" id="CHEBI:145989"/>
        <dbReference type="ChEBI" id="CHEBI:456216"/>
        <dbReference type="EC" id="2.7.1.71"/>
    </reaction>
</comment>
<dbReference type="CDD" id="cd00093">
    <property type="entry name" value="HTH_XRE"/>
    <property type="match status" value="1"/>
</dbReference>
<evidence type="ECO:0000256" key="2">
    <source>
        <dbReference type="ARBA" id="ARBA00022679"/>
    </source>
</evidence>
<comment type="caution">
    <text evidence="7">Lacks conserved residue(s) required for the propagation of feature annotation.</text>
</comment>
<comment type="caution">
    <text evidence="10">The sequence shown here is derived from an EMBL/GenBank/DDBJ whole genome shotgun (WGS) entry which is preliminary data.</text>
</comment>